<dbReference type="GO" id="GO:0006351">
    <property type="term" value="P:DNA-templated transcription"/>
    <property type="evidence" value="ECO:0007669"/>
    <property type="project" value="TreeGrafter"/>
</dbReference>
<evidence type="ECO:0000256" key="1">
    <source>
        <dbReference type="ARBA" id="ARBA00010562"/>
    </source>
</evidence>
<proteinExistence type="inferred from homology"/>
<comment type="caution">
    <text evidence="3">The sequence shown here is derived from an EMBL/GenBank/DDBJ whole genome shotgun (WGS) entry which is preliminary data.</text>
</comment>
<protein>
    <submittedName>
        <fullName evidence="3">Type II toxin-antitoxin system RelB/DinJ family antitoxin</fullName>
    </submittedName>
</protein>
<gene>
    <name evidence="3" type="ORF">EVC35_06590</name>
</gene>
<accession>A0AAJ1RF00</accession>
<dbReference type="InterPro" id="IPR007337">
    <property type="entry name" value="RelB/DinJ"/>
</dbReference>
<dbReference type="InterPro" id="IPR013321">
    <property type="entry name" value="Arc_rbn_hlx_hlx"/>
</dbReference>
<evidence type="ECO:0000313" key="4">
    <source>
        <dbReference type="Proteomes" id="UP001167919"/>
    </source>
</evidence>
<dbReference type="Proteomes" id="UP001167919">
    <property type="component" value="Unassembled WGS sequence"/>
</dbReference>
<name>A0AAJ1RF00_9LACO</name>
<dbReference type="Gene3D" id="1.10.1220.10">
    <property type="entry name" value="Met repressor-like"/>
    <property type="match status" value="1"/>
</dbReference>
<dbReference type="NCBIfam" id="TIGR02384">
    <property type="entry name" value="RelB_DinJ"/>
    <property type="match status" value="1"/>
</dbReference>
<dbReference type="GO" id="GO:0006355">
    <property type="term" value="P:regulation of DNA-templated transcription"/>
    <property type="evidence" value="ECO:0007669"/>
    <property type="project" value="InterPro"/>
</dbReference>
<keyword evidence="2" id="KW-1277">Toxin-antitoxin system</keyword>
<dbReference type="Pfam" id="PF04221">
    <property type="entry name" value="RelB"/>
    <property type="match status" value="1"/>
</dbReference>
<dbReference type="PANTHER" id="PTHR38781:SF1">
    <property type="entry name" value="ANTITOXIN DINJ-RELATED"/>
    <property type="match status" value="1"/>
</dbReference>
<evidence type="ECO:0000313" key="3">
    <source>
        <dbReference type="EMBL" id="MDN6900671.1"/>
    </source>
</evidence>
<dbReference type="EMBL" id="SDWY01000003">
    <property type="protein sequence ID" value="MDN6900671.1"/>
    <property type="molecule type" value="Genomic_DNA"/>
</dbReference>
<reference evidence="3" key="1">
    <citation type="submission" date="2019-01" db="EMBL/GenBank/DDBJ databases">
        <title>Oenococcus sicerae UCMA17102.</title>
        <authorList>
            <person name="Cousin F.J."/>
            <person name="Le Guellec R."/>
            <person name="Cretenet M."/>
        </authorList>
    </citation>
    <scope>NUCLEOTIDE SEQUENCE</scope>
    <source>
        <strain evidence="3">UCMA17102</strain>
    </source>
</reference>
<organism evidence="3 4">
    <name type="scientific">Oenococcus sicerae</name>
    <dbReference type="NCBI Taxonomy" id="2203724"/>
    <lineage>
        <taxon>Bacteria</taxon>
        <taxon>Bacillati</taxon>
        <taxon>Bacillota</taxon>
        <taxon>Bacilli</taxon>
        <taxon>Lactobacillales</taxon>
        <taxon>Lactobacillaceae</taxon>
        <taxon>Oenococcus</taxon>
    </lineage>
</organism>
<comment type="similarity">
    <text evidence="1">Belongs to the RelB/DinJ antitoxin family.</text>
</comment>
<dbReference type="AlphaFoldDB" id="A0AAJ1RF00"/>
<evidence type="ECO:0000256" key="2">
    <source>
        <dbReference type="ARBA" id="ARBA00022649"/>
    </source>
</evidence>
<sequence>MPDIDNKKVSISVKTNQADKEQAAAIFDSLGLNFSTAINIFIKKSIAEGGLPFDVKDPFYSSANQDELDRRFKKIANNKGIHSHQLLDDGIAAHAS</sequence>
<dbReference type="PANTHER" id="PTHR38781">
    <property type="entry name" value="ANTITOXIN DINJ-RELATED"/>
    <property type="match status" value="1"/>
</dbReference>